<sequence>MYELSLNVYRSMCKECYKYLMFVYSDTLYLLTFLIGLLTLLMPKIYNKC</sequence>
<reference evidence="2" key="1">
    <citation type="submission" date="2014-11" db="EMBL/GenBank/DDBJ databases">
        <authorList>
            <person name="Amaro Gonzalez C."/>
        </authorList>
    </citation>
    <scope>NUCLEOTIDE SEQUENCE</scope>
</reference>
<name>A0A0E9UBJ6_ANGAN</name>
<reference evidence="2" key="2">
    <citation type="journal article" date="2015" name="Fish Shellfish Immunol.">
        <title>Early steps in the European eel (Anguilla anguilla)-Vibrio vulnificus interaction in the gills: Role of the RtxA13 toxin.</title>
        <authorList>
            <person name="Callol A."/>
            <person name="Pajuelo D."/>
            <person name="Ebbesson L."/>
            <person name="Teles M."/>
            <person name="MacKenzie S."/>
            <person name="Amaro C."/>
        </authorList>
    </citation>
    <scope>NUCLEOTIDE SEQUENCE</scope>
</reference>
<protein>
    <submittedName>
        <fullName evidence="2">Uncharacterized protein</fullName>
    </submittedName>
</protein>
<keyword evidence="1" id="KW-0812">Transmembrane</keyword>
<evidence type="ECO:0000313" key="2">
    <source>
        <dbReference type="EMBL" id="JAH63102.1"/>
    </source>
</evidence>
<keyword evidence="1" id="KW-0472">Membrane</keyword>
<dbReference type="AlphaFoldDB" id="A0A0E9UBJ6"/>
<accession>A0A0E9UBJ6</accession>
<keyword evidence="1" id="KW-1133">Transmembrane helix</keyword>
<dbReference type="EMBL" id="GBXM01045475">
    <property type="protein sequence ID" value="JAH63102.1"/>
    <property type="molecule type" value="Transcribed_RNA"/>
</dbReference>
<organism evidence="2">
    <name type="scientific">Anguilla anguilla</name>
    <name type="common">European freshwater eel</name>
    <name type="synonym">Muraena anguilla</name>
    <dbReference type="NCBI Taxonomy" id="7936"/>
    <lineage>
        <taxon>Eukaryota</taxon>
        <taxon>Metazoa</taxon>
        <taxon>Chordata</taxon>
        <taxon>Craniata</taxon>
        <taxon>Vertebrata</taxon>
        <taxon>Euteleostomi</taxon>
        <taxon>Actinopterygii</taxon>
        <taxon>Neopterygii</taxon>
        <taxon>Teleostei</taxon>
        <taxon>Anguilliformes</taxon>
        <taxon>Anguillidae</taxon>
        <taxon>Anguilla</taxon>
    </lineage>
</organism>
<proteinExistence type="predicted"/>
<evidence type="ECO:0000256" key="1">
    <source>
        <dbReference type="SAM" id="Phobius"/>
    </source>
</evidence>
<feature type="transmembrane region" description="Helical" evidence="1">
    <location>
        <begin position="20"/>
        <end position="41"/>
    </location>
</feature>